<dbReference type="AlphaFoldDB" id="A0A212T5H2"/>
<dbReference type="InterPro" id="IPR004477">
    <property type="entry name" value="ComEC_N"/>
</dbReference>
<keyword evidence="5 7" id="KW-0472">Membrane</keyword>
<dbReference type="GO" id="GO:0005886">
    <property type="term" value="C:plasma membrane"/>
    <property type="evidence" value="ECO:0007669"/>
    <property type="project" value="UniProtKB-SubCell"/>
</dbReference>
<evidence type="ECO:0000313" key="9">
    <source>
        <dbReference type="EMBL" id="SNC61259.1"/>
    </source>
</evidence>
<evidence type="ECO:0000256" key="5">
    <source>
        <dbReference type="ARBA" id="ARBA00023136"/>
    </source>
</evidence>
<feature type="transmembrane region" description="Helical" evidence="7">
    <location>
        <begin position="536"/>
        <end position="555"/>
    </location>
</feature>
<evidence type="ECO:0000256" key="6">
    <source>
        <dbReference type="SAM" id="MobiDB-lite"/>
    </source>
</evidence>
<feature type="transmembrane region" description="Helical" evidence="7">
    <location>
        <begin position="281"/>
        <end position="302"/>
    </location>
</feature>
<dbReference type="InterPro" id="IPR036866">
    <property type="entry name" value="RibonucZ/Hydroxyglut_hydro"/>
</dbReference>
<dbReference type="Pfam" id="PF03772">
    <property type="entry name" value="Competence"/>
    <property type="match status" value="1"/>
</dbReference>
<evidence type="ECO:0000256" key="1">
    <source>
        <dbReference type="ARBA" id="ARBA00004651"/>
    </source>
</evidence>
<keyword evidence="4 7" id="KW-1133">Transmembrane helix</keyword>
<dbReference type="PANTHER" id="PTHR30619:SF1">
    <property type="entry name" value="RECOMBINATION PROTEIN 2"/>
    <property type="match status" value="1"/>
</dbReference>
<dbReference type="RefSeq" id="WP_088817453.1">
    <property type="nucleotide sequence ID" value="NZ_FYEZ01000001.1"/>
</dbReference>
<feature type="transmembrane region" description="Helical" evidence="7">
    <location>
        <begin position="409"/>
        <end position="430"/>
    </location>
</feature>
<dbReference type="Gene3D" id="3.60.15.10">
    <property type="entry name" value="Ribonuclease Z/Hydroxyacylglutathione hydrolase-like"/>
    <property type="match status" value="1"/>
</dbReference>
<dbReference type="PANTHER" id="PTHR30619">
    <property type="entry name" value="DNA INTERNALIZATION/COMPETENCE PROTEIN COMEC/REC2"/>
    <property type="match status" value="1"/>
</dbReference>
<dbReference type="OrthoDB" id="7177610at2"/>
<gene>
    <name evidence="9" type="ORF">SAMN05445756_0445</name>
</gene>
<keyword evidence="10" id="KW-1185">Reference proteome</keyword>
<feature type="transmembrane region" description="Helical" evidence="7">
    <location>
        <begin position="354"/>
        <end position="371"/>
    </location>
</feature>
<accession>A0A212T5H2</accession>
<protein>
    <submittedName>
        <fullName evidence="9">Competence protein ComEC</fullName>
    </submittedName>
</protein>
<dbReference type="CDD" id="cd07731">
    <property type="entry name" value="ComA-like_MBL-fold"/>
    <property type="match status" value="1"/>
</dbReference>
<dbReference type="Pfam" id="PF00753">
    <property type="entry name" value="Lactamase_B"/>
    <property type="match status" value="1"/>
</dbReference>
<dbReference type="NCBIfam" id="TIGR00360">
    <property type="entry name" value="ComEC_N-term"/>
    <property type="match status" value="1"/>
</dbReference>
<feature type="compositionally biased region" description="Pro residues" evidence="6">
    <location>
        <begin position="1"/>
        <end position="12"/>
    </location>
</feature>
<organism evidence="9 10">
    <name type="scientific">Kytococcus aerolatus</name>
    <dbReference type="NCBI Taxonomy" id="592308"/>
    <lineage>
        <taxon>Bacteria</taxon>
        <taxon>Bacillati</taxon>
        <taxon>Actinomycetota</taxon>
        <taxon>Actinomycetes</taxon>
        <taxon>Micrococcales</taxon>
        <taxon>Kytococcaceae</taxon>
        <taxon>Kytococcus</taxon>
    </lineage>
</organism>
<sequence>MSGAPAPIPVPGPGDTDQSPRQDLRLLLPALVAWAVGAASLAWGHPVRWGLLATLALGLVAAGLHHRFGRASGAPGRGWIPGDGPRPWARPVALTALLTLLVVGSSTLADTHRHRGVVDEAVASEAVVELRLEATTDARRVRTEGRFGPSEVVILRARATRLDWRGGGAPSSAPVLVIARPDSGWDEITWRTGLTASGRLSPAEPGDDVVAVLRPARPPEQVRPPGGLWQGAEGLREGLRQAVDPVWADARGLVPGLVLGDTSLTPPELTEAMVATGMSHLSAVSGSNVAIVVGAVVWLCSLAGVPRRARPWLAAVALLGFVVLARPEPSVLRAGVMGGVALLGMAATRRAASLPALAASIVLLLVLDPWLARSYGFALSVLATLGLVLFVRPWSVALRRRWPRLPEPVAQGLVIPVAASLTTAPVVAMLQGEVSVVGLLTNLLAAPLVAPSTLGGVGATLVHPFWPAGATAIAWGAAAPAQLIGLTARWGAAVPHGAIPWAADGRGGLALAVLLAGLVLCGPPAVRGVRRQGRPALLGGAAVLVATVLLTTGILPRPVALWLPGGSARAADWRLAACDIGQGDALLLRSGPDRAVLVDTGPPEGDLAGCLTDLGVRVLDAVVITHAHADHSGQLDAVAGKVPVGVVWAAPGEIARARQPGHPAEWREVAEEHGLPVAPLAAGQEVEVGQVHLRAVWPEADGPVQTPDELRNDLSLSLVATVGPEAGQGLRVLLTGDLERRGGSEVQRRTAADGVDVLKVPHHGSATQGRGILERGAPLALVSVGRENDHGHPAPSTVEALERAGSQVVTTHGEGHVLVGLEPGGTDAEAGVRRLWWSR</sequence>
<name>A0A212T5H2_9MICO</name>
<dbReference type="SMART" id="SM00849">
    <property type="entry name" value="Lactamase_B"/>
    <property type="match status" value="1"/>
</dbReference>
<dbReference type="Proteomes" id="UP000198122">
    <property type="component" value="Unassembled WGS sequence"/>
</dbReference>
<comment type="subcellular location">
    <subcellularLocation>
        <location evidence="1">Cell membrane</location>
        <topology evidence="1">Multi-pass membrane protein</topology>
    </subcellularLocation>
</comment>
<evidence type="ECO:0000256" key="2">
    <source>
        <dbReference type="ARBA" id="ARBA00022475"/>
    </source>
</evidence>
<evidence type="ECO:0000313" key="10">
    <source>
        <dbReference type="Proteomes" id="UP000198122"/>
    </source>
</evidence>
<evidence type="ECO:0000256" key="4">
    <source>
        <dbReference type="ARBA" id="ARBA00022989"/>
    </source>
</evidence>
<feature type="transmembrane region" description="Helical" evidence="7">
    <location>
        <begin position="377"/>
        <end position="397"/>
    </location>
</feature>
<feature type="transmembrane region" description="Helical" evidence="7">
    <location>
        <begin position="508"/>
        <end position="529"/>
    </location>
</feature>
<evidence type="ECO:0000256" key="3">
    <source>
        <dbReference type="ARBA" id="ARBA00022692"/>
    </source>
</evidence>
<feature type="transmembrane region" description="Helical" evidence="7">
    <location>
        <begin position="465"/>
        <end position="488"/>
    </location>
</feature>
<dbReference type="InterPro" id="IPR052159">
    <property type="entry name" value="Competence_DNA_uptake"/>
</dbReference>
<dbReference type="InterPro" id="IPR035681">
    <property type="entry name" value="ComA-like_MBL"/>
</dbReference>
<dbReference type="EMBL" id="FYEZ01000001">
    <property type="protein sequence ID" value="SNC61259.1"/>
    <property type="molecule type" value="Genomic_DNA"/>
</dbReference>
<proteinExistence type="predicted"/>
<feature type="region of interest" description="Disordered" evidence="6">
    <location>
        <begin position="1"/>
        <end position="21"/>
    </location>
</feature>
<keyword evidence="3 7" id="KW-0812">Transmembrane</keyword>
<evidence type="ECO:0000256" key="7">
    <source>
        <dbReference type="SAM" id="Phobius"/>
    </source>
</evidence>
<dbReference type="SUPFAM" id="SSF56281">
    <property type="entry name" value="Metallo-hydrolase/oxidoreductase"/>
    <property type="match status" value="1"/>
</dbReference>
<reference evidence="9 10" key="1">
    <citation type="submission" date="2017-06" db="EMBL/GenBank/DDBJ databases">
        <authorList>
            <person name="Kim H.J."/>
            <person name="Triplett B.A."/>
        </authorList>
    </citation>
    <scope>NUCLEOTIDE SEQUENCE [LARGE SCALE GENOMIC DNA]</scope>
    <source>
        <strain evidence="9 10">DSM 22179</strain>
    </source>
</reference>
<keyword evidence="2" id="KW-1003">Cell membrane</keyword>
<evidence type="ECO:0000259" key="8">
    <source>
        <dbReference type="SMART" id="SM00849"/>
    </source>
</evidence>
<feature type="domain" description="Metallo-beta-lactamase" evidence="8">
    <location>
        <begin position="582"/>
        <end position="786"/>
    </location>
</feature>
<dbReference type="InterPro" id="IPR001279">
    <property type="entry name" value="Metallo-B-lactamas"/>
</dbReference>
<feature type="transmembrane region" description="Helical" evidence="7">
    <location>
        <begin position="436"/>
        <end position="458"/>
    </location>
</feature>